<evidence type="ECO:0000313" key="2">
    <source>
        <dbReference type="Proteomes" id="UP001147782"/>
    </source>
</evidence>
<protein>
    <submittedName>
        <fullName evidence="1">Uncharacterized protein</fullName>
    </submittedName>
</protein>
<dbReference type="OrthoDB" id="3259529at2759"/>
<dbReference type="AlphaFoldDB" id="A0A9W9RTK7"/>
<reference evidence="1" key="1">
    <citation type="submission" date="2022-11" db="EMBL/GenBank/DDBJ databases">
        <authorList>
            <person name="Petersen C."/>
        </authorList>
    </citation>
    <scope>NUCLEOTIDE SEQUENCE</scope>
    <source>
        <strain evidence="1">IBT 29864</strain>
    </source>
</reference>
<proteinExistence type="predicted"/>
<dbReference type="EMBL" id="JAPZBS010000008">
    <property type="protein sequence ID" value="KAJ5364759.1"/>
    <property type="molecule type" value="Genomic_DNA"/>
</dbReference>
<sequence>MLTGRLNDAAIILHLSLDDNQIKYAVIGGYAITHFGGNRQTKDIDCIANASKQQIINALDTYAGLAVVSQDRDDYVGLSWSDKPDRSDAVFIHVFCSVYPGARFPSALFRFESHEVRGDIFGSGMVSFHEPFYLFKAALRAAGARLNFLDSVDIRWLVQRYTTEIKVRKYKIHLVDVGRALKQHPNLEGLFEPLGINVAQAKIAAQDFNPFKVSSTGVKDIPKGLFDSLADS</sequence>
<comment type="caution">
    <text evidence="1">The sequence shown here is derived from an EMBL/GenBank/DDBJ whole genome shotgun (WGS) entry which is preliminary data.</text>
</comment>
<name>A0A9W9RTK7_9EURO</name>
<reference evidence="1" key="2">
    <citation type="journal article" date="2023" name="IMA Fungus">
        <title>Comparative genomic study of the Penicillium genus elucidates a diverse pangenome and 15 lateral gene transfer events.</title>
        <authorList>
            <person name="Petersen C."/>
            <person name="Sorensen T."/>
            <person name="Nielsen M.R."/>
            <person name="Sondergaard T.E."/>
            <person name="Sorensen J.L."/>
            <person name="Fitzpatrick D.A."/>
            <person name="Frisvad J.C."/>
            <person name="Nielsen K.L."/>
        </authorList>
    </citation>
    <scope>NUCLEOTIDE SEQUENCE</scope>
    <source>
        <strain evidence="1">IBT 29864</strain>
    </source>
</reference>
<dbReference type="InterPro" id="IPR043519">
    <property type="entry name" value="NT_sf"/>
</dbReference>
<dbReference type="RefSeq" id="XP_056552385.1">
    <property type="nucleotide sequence ID" value="XM_056703385.1"/>
</dbReference>
<dbReference type="SUPFAM" id="SSF81301">
    <property type="entry name" value="Nucleotidyltransferase"/>
    <property type="match status" value="1"/>
</dbReference>
<dbReference type="GeneID" id="81442564"/>
<gene>
    <name evidence="1" type="ORF">N7496_010472</name>
</gene>
<dbReference type="Proteomes" id="UP001147782">
    <property type="component" value="Unassembled WGS sequence"/>
</dbReference>
<keyword evidence="2" id="KW-1185">Reference proteome</keyword>
<accession>A0A9W9RTK7</accession>
<organism evidence="1 2">
    <name type="scientific">Penicillium cataractarum</name>
    <dbReference type="NCBI Taxonomy" id="2100454"/>
    <lineage>
        <taxon>Eukaryota</taxon>
        <taxon>Fungi</taxon>
        <taxon>Dikarya</taxon>
        <taxon>Ascomycota</taxon>
        <taxon>Pezizomycotina</taxon>
        <taxon>Eurotiomycetes</taxon>
        <taxon>Eurotiomycetidae</taxon>
        <taxon>Eurotiales</taxon>
        <taxon>Aspergillaceae</taxon>
        <taxon>Penicillium</taxon>
    </lineage>
</organism>
<dbReference type="Gene3D" id="3.30.460.40">
    <property type="match status" value="1"/>
</dbReference>
<evidence type="ECO:0000313" key="1">
    <source>
        <dbReference type="EMBL" id="KAJ5364759.1"/>
    </source>
</evidence>